<feature type="compositionally biased region" description="Basic and acidic residues" evidence="1">
    <location>
        <begin position="1"/>
        <end position="12"/>
    </location>
</feature>
<dbReference type="EMBL" id="QZVT01000004">
    <property type="protein sequence ID" value="RJT80094.1"/>
    <property type="molecule type" value="Genomic_DNA"/>
</dbReference>
<gene>
    <name evidence="3" type="ORF">D6T63_09500</name>
</gene>
<evidence type="ECO:0008006" key="5">
    <source>
        <dbReference type="Google" id="ProtNLM"/>
    </source>
</evidence>
<sequence>MESTGDHGGDHGRGRRGGGRRLSPATYRRRRLAVMILALLVVAGLAIGGVVLAAALGRGADATAGATPTPGATAETETPAAGDSTAPPSTAPSSKASPAPTRTTAPAEPSPTSSDGCDASKVVVAAETDKESYGTDENPVLTLVVRNEGTTPCDVNVGTSQMQFEVTSGDERVFSSTDCQQASQDLERAIAPGGEERATFEWSRNRTVPGCTTVDEEPASGSYTVTTRLGARSSTPVEFTLQ</sequence>
<accession>A0A3A5M221</accession>
<keyword evidence="2" id="KW-1133">Transmembrane helix</keyword>
<name>A0A3A5M221_9MICC</name>
<keyword evidence="4" id="KW-1185">Reference proteome</keyword>
<dbReference type="RefSeq" id="WP_120148763.1">
    <property type="nucleotide sequence ID" value="NZ_QZVT01000004.1"/>
</dbReference>
<evidence type="ECO:0000313" key="3">
    <source>
        <dbReference type="EMBL" id="RJT80094.1"/>
    </source>
</evidence>
<feature type="transmembrane region" description="Helical" evidence="2">
    <location>
        <begin position="32"/>
        <end position="56"/>
    </location>
</feature>
<organism evidence="3 4">
    <name type="scientific">Arthrobacter cheniae</name>
    <dbReference type="NCBI Taxonomy" id="1258888"/>
    <lineage>
        <taxon>Bacteria</taxon>
        <taxon>Bacillati</taxon>
        <taxon>Actinomycetota</taxon>
        <taxon>Actinomycetes</taxon>
        <taxon>Micrococcales</taxon>
        <taxon>Micrococcaceae</taxon>
        <taxon>Arthrobacter</taxon>
    </lineage>
</organism>
<dbReference type="OrthoDB" id="5189092at2"/>
<comment type="caution">
    <text evidence="3">The sequence shown here is derived from an EMBL/GenBank/DDBJ whole genome shotgun (WGS) entry which is preliminary data.</text>
</comment>
<feature type="region of interest" description="Disordered" evidence="1">
    <location>
        <begin position="1"/>
        <end position="23"/>
    </location>
</feature>
<dbReference type="AlphaFoldDB" id="A0A3A5M221"/>
<protein>
    <recommendedName>
        <fullName evidence="5">DUF4232 domain-containing protein</fullName>
    </recommendedName>
</protein>
<feature type="region of interest" description="Disordered" evidence="1">
    <location>
        <begin position="61"/>
        <end position="119"/>
    </location>
</feature>
<keyword evidence="2" id="KW-0472">Membrane</keyword>
<reference evidence="3 4" key="1">
    <citation type="submission" date="2018-09" db="EMBL/GenBank/DDBJ databases">
        <title>Novel species of Arthrobacter.</title>
        <authorList>
            <person name="Liu Q."/>
            <person name="Xin Y.-H."/>
        </authorList>
    </citation>
    <scope>NUCLEOTIDE SEQUENCE [LARGE SCALE GENOMIC DNA]</scope>
    <source>
        <strain evidence="3 4">Hz2</strain>
    </source>
</reference>
<feature type="compositionally biased region" description="Low complexity" evidence="1">
    <location>
        <begin position="61"/>
        <end position="114"/>
    </location>
</feature>
<evidence type="ECO:0000256" key="1">
    <source>
        <dbReference type="SAM" id="MobiDB-lite"/>
    </source>
</evidence>
<evidence type="ECO:0000256" key="2">
    <source>
        <dbReference type="SAM" id="Phobius"/>
    </source>
</evidence>
<proteinExistence type="predicted"/>
<evidence type="ECO:0000313" key="4">
    <source>
        <dbReference type="Proteomes" id="UP000272560"/>
    </source>
</evidence>
<dbReference type="Proteomes" id="UP000272560">
    <property type="component" value="Unassembled WGS sequence"/>
</dbReference>
<keyword evidence="2" id="KW-0812">Transmembrane</keyword>